<sequence>MLYTRWSGTANALTVGRHLTVPLFEGLYFMPDVVTMDVSIAKVITETIVSIRAATIELRSLCSPMIMVDQRRL</sequence>
<reference evidence="1 2" key="1">
    <citation type="submission" date="2016-11" db="EMBL/GenBank/DDBJ databases">
        <authorList>
            <person name="Jaros S."/>
            <person name="Januszkiewicz K."/>
            <person name="Wedrychowicz H."/>
        </authorList>
    </citation>
    <scope>NUCLEOTIDE SEQUENCE [LARGE SCALE GENOMIC DNA]</scope>
</reference>
<evidence type="ECO:0000313" key="1">
    <source>
        <dbReference type="EMBL" id="SGZ21022.1"/>
    </source>
</evidence>
<evidence type="ECO:0000313" key="2">
    <source>
        <dbReference type="Proteomes" id="UP000249464"/>
    </source>
</evidence>
<gene>
    <name evidence="1" type="primary">BQ5605_C021g09322</name>
    <name evidence="1" type="ORF">BQ5605_C021G09322</name>
</gene>
<organism evidence="1 2">
    <name type="scientific">Microbotryum silenes-dioicae</name>
    <dbReference type="NCBI Taxonomy" id="796604"/>
    <lineage>
        <taxon>Eukaryota</taxon>
        <taxon>Fungi</taxon>
        <taxon>Dikarya</taxon>
        <taxon>Basidiomycota</taxon>
        <taxon>Pucciniomycotina</taxon>
        <taxon>Microbotryomycetes</taxon>
        <taxon>Microbotryales</taxon>
        <taxon>Microbotryaceae</taxon>
        <taxon>Microbotryum</taxon>
    </lineage>
</organism>
<name>A0A2X0N679_9BASI</name>
<proteinExistence type="predicted"/>
<dbReference type="EMBL" id="FQNC01000083">
    <property type="protein sequence ID" value="SGZ21022.1"/>
    <property type="molecule type" value="Genomic_DNA"/>
</dbReference>
<protein>
    <submittedName>
        <fullName evidence="1">BQ5605_C021g09322 protein</fullName>
    </submittedName>
</protein>
<dbReference type="AlphaFoldDB" id="A0A2X0N679"/>
<dbReference type="Proteomes" id="UP000249464">
    <property type="component" value="Unassembled WGS sequence"/>
</dbReference>
<accession>A0A2X0N679</accession>
<keyword evidence="2" id="KW-1185">Reference proteome</keyword>